<evidence type="ECO:0000256" key="1">
    <source>
        <dbReference type="SAM" id="Phobius"/>
    </source>
</evidence>
<evidence type="ECO:0000313" key="3">
    <source>
        <dbReference type="Proteomes" id="UP000005726"/>
    </source>
</evidence>
<keyword evidence="1" id="KW-0472">Membrane</keyword>
<dbReference type="Proteomes" id="UP000005726">
    <property type="component" value="Unassembled WGS sequence"/>
</dbReference>
<organism evidence="2 3">
    <name type="scientific">Candidatus Regiella insecticola LSR1</name>
    <dbReference type="NCBI Taxonomy" id="663321"/>
    <lineage>
        <taxon>Bacteria</taxon>
        <taxon>Pseudomonadati</taxon>
        <taxon>Pseudomonadota</taxon>
        <taxon>Gammaproteobacteria</taxon>
        <taxon>Enterobacterales</taxon>
        <taxon>Enterobacteriaceae</taxon>
        <taxon>aphid secondary symbionts</taxon>
        <taxon>Candidatus Regiella</taxon>
    </lineage>
</organism>
<dbReference type="AlphaFoldDB" id="E0WV87"/>
<reference evidence="2" key="1">
    <citation type="journal article" date="2009" name="Environ. Microbiol.">
        <title>Dynamics of genome evolution in facultative symbionts of aphids.</title>
        <authorList>
            <person name="Degnan P.H."/>
            <person name="Leonardo T.E."/>
            <person name="Cass B.N."/>
            <person name="Hurwitz B."/>
            <person name="Stern D."/>
            <person name="Gibbs R.A."/>
            <person name="Richards S."/>
            <person name="Moran N.A."/>
        </authorList>
    </citation>
    <scope>NUCLEOTIDE SEQUENCE [LARGE SCALE GENOMIC DNA]</scope>
    <source>
        <strain evidence="2">LSR1</strain>
    </source>
</reference>
<feature type="transmembrane region" description="Helical" evidence="1">
    <location>
        <begin position="13"/>
        <end position="31"/>
    </location>
</feature>
<keyword evidence="3" id="KW-1185">Reference proteome</keyword>
<keyword evidence="1" id="KW-0812">Transmembrane</keyword>
<proteinExistence type="predicted"/>
<accession>E0WV87</accession>
<name>E0WV87_9ENTR</name>
<gene>
    <name evidence="2" type="ORF">REG_2002</name>
</gene>
<dbReference type="HOGENOM" id="CLU_2192244_0_0_6"/>
<sequence>MYINYFYGEKVKFFNKIMICLTVFFIFNCYANVNYFDVKLKDEKNIRINVSDLEKLPQHSFVTATNFTGKEEFTGAKIKYFFDFYNIKGGIDYNTSPAFKGRKEIPLF</sequence>
<evidence type="ECO:0000313" key="2">
    <source>
        <dbReference type="EMBL" id="EFL91079.1"/>
    </source>
</evidence>
<dbReference type="EMBL" id="GL379756">
    <property type="protein sequence ID" value="EFL91079.1"/>
    <property type="molecule type" value="Genomic_DNA"/>
</dbReference>
<keyword evidence="1" id="KW-1133">Transmembrane helix</keyword>
<protein>
    <submittedName>
        <fullName evidence="2">Uncharacterized protein</fullName>
    </submittedName>
</protein>